<accession>A0ACB7WJ77</accession>
<evidence type="ECO:0000313" key="1">
    <source>
        <dbReference type="EMBL" id="KAH7687989.1"/>
    </source>
</evidence>
<comment type="caution">
    <text evidence="1">The sequence shown here is derived from an EMBL/GenBank/DDBJ whole genome shotgun (WGS) entry which is preliminary data.</text>
</comment>
<keyword evidence="2" id="KW-1185">Reference proteome</keyword>
<evidence type="ECO:0000313" key="2">
    <source>
        <dbReference type="Proteomes" id="UP000827976"/>
    </source>
</evidence>
<organism evidence="1 2">
    <name type="scientific">Dioscorea alata</name>
    <name type="common">Purple yam</name>
    <dbReference type="NCBI Taxonomy" id="55571"/>
    <lineage>
        <taxon>Eukaryota</taxon>
        <taxon>Viridiplantae</taxon>
        <taxon>Streptophyta</taxon>
        <taxon>Embryophyta</taxon>
        <taxon>Tracheophyta</taxon>
        <taxon>Spermatophyta</taxon>
        <taxon>Magnoliopsida</taxon>
        <taxon>Liliopsida</taxon>
        <taxon>Dioscoreales</taxon>
        <taxon>Dioscoreaceae</taxon>
        <taxon>Dioscorea</taxon>
    </lineage>
</organism>
<proteinExistence type="predicted"/>
<dbReference type="EMBL" id="CM037013">
    <property type="protein sequence ID" value="KAH7687989.1"/>
    <property type="molecule type" value="Genomic_DNA"/>
</dbReference>
<reference evidence="2" key="1">
    <citation type="journal article" date="2022" name="Nat. Commun.">
        <title>Chromosome evolution and the genetic basis of agronomically important traits in greater yam.</title>
        <authorList>
            <person name="Bredeson J.V."/>
            <person name="Lyons J.B."/>
            <person name="Oniyinde I.O."/>
            <person name="Okereke N.R."/>
            <person name="Kolade O."/>
            <person name="Nnabue I."/>
            <person name="Nwadili C.O."/>
            <person name="Hribova E."/>
            <person name="Parker M."/>
            <person name="Nwogha J."/>
            <person name="Shu S."/>
            <person name="Carlson J."/>
            <person name="Kariba R."/>
            <person name="Muthemba S."/>
            <person name="Knop K."/>
            <person name="Barton G.J."/>
            <person name="Sherwood A.V."/>
            <person name="Lopez-Montes A."/>
            <person name="Asiedu R."/>
            <person name="Jamnadass R."/>
            <person name="Muchugi A."/>
            <person name="Goodstein D."/>
            <person name="Egesi C.N."/>
            <person name="Featherston J."/>
            <person name="Asfaw A."/>
            <person name="Simpson G.G."/>
            <person name="Dolezel J."/>
            <person name="Hendre P.S."/>
            <person name="Van Deynze A."/>
            <person name="Kumar P.L."/>
            <person name="Obidiegwu J.E."/>
            <person name="Bhattacharjee R."/>
            <person name="Rokhsar D.S."/>
        </authorList>
    </citation>
    <scope>NUCLEOTIDE SEQUENCE [LARGE SCALE GENOMIC DNA]</scope>
    <source>
        <strain evidence="2">cv. TDa95/00328</strain>
    </source>
</reference>
<dbReference type="Proteomes" id="UP000827976">
    <property type="component" value="Chromosome 3"/>
</dbReference>
<sequence length="131" mass="14941">MMMMSLIKVPKLRVLSLRGRRAQHEDLHAALLLGKLDGSRDRRNMEVPKGCLAVYVGDDLRRFVIPASYLCQPEFRALMEKVAEEFGFEQTGGLRIPCNEEAFEEILHVLGDTVARNKKKKNKKKDDKSPT</sequence>
<name>A0ACB7WJ77_DIOAL</name>
<gene>
    <name evidence="1" type="ORF">IHE45_03G003100</name>
</gene>
<protein>
    <submittedName>
        <fullName evidence="1">Small auxin-up RNA protein</fullName>
    </submittedName>
</protein>